<dbReference type="Proteomes" id="UP001301388">
    <property type="component" value="Unassembled WGS sequence"/>
</dbReference>
<name>A0ABU5TPE9_9CYAN</name>
<proteinExistence type="predicted"/>
<comment type="caution">
    <text evidence="1">The sequence shown here is derived from an EMBL/GenBank/DDBJ whole genome shotgun (WGS) entry which is preliminary data.</text>
</comment>
<sequence>MIQLPITLEQLITTVQQLQPSDRAQVAKALIQIELKSDLTNLLEELYSQPPIDEITDAEIMNEIKAVRQQSRN</sequence>
<accession>A0ABU5TPE9</accession>
<evidence type="ECO:0000313" key="1">
    <source>
        <dbReference type="EMBL" id="MEA5480176.1"/>
    </source>
</evidence>
<gene>
    <name evidence="1" type="ORF">VB774_21305</name>
</gene>
<evidence type="ECO:0000313" key="2">
    <source>
        <dbReference type="Proteomes" id="UP001301388"/>
    </source>
</evidence>
<keyword evidence="2" id="KW-1185">Reference proteome</keyword>
<dbReference type="EMBL" id="JAYGIE010000112">
    <property type="protein sequence ID" value="MEA5480176.1"/>
    <property type="molecule type" value="Genomic_DNA"/>
</dbReference>
<organism evidence="1 2">
    <name type="scientific">Pseudanabaena galeata UHCC 0370</name>
    <dbReference type="NCBI Taxonomy" id="3110310"/>
    <lineage>
        <taxon>Bacteria</taxon>
        <taxon>Bacillati</taxon>
        <taxon>Cyanobacteriota</taxon>
        <taxon>Cyanophyceae</taxon>
        <taxon>Pseudanabaenales</taxon>
        <taxon>Pseudanabaenaceae</taxon>
        <taxon>Pseudanabaena</taxon>
    </lineage>
</organism>
<dbReference type="RefSeq" id="WP_323263245.1">
    <property type="nucleotide sequence ID" value="NZ_JAYGIE010000112.1"/>
</dbReference>
<protein>
    <submittedName>
        <fullName evidence="1">Uncharacterized protein</fullName>
    </submittedName>
</protein>
<reference evidence="1 2" key="1">
    <citation type="submission" date="2023-12" db="EMBL/GenBank/DDBJ databases">
        <title>Baltic Sea Cyanobacteria.</title>
        <authorList>
            <person name="Delbaje E."/>
            <person name="Fewer D.P."/>
            <person name="Shishido T.K."/>
        </authorList>
    </citation>
    <scope>NUCLEOTIDE SEQUENCE [LARGE SCALE GENOMIC DNA]</scope>
    <source>
        <strain evidence="1 2">UHCC 0370</strain>
    </source>
</reference>